<comment type="caution">
    <text evidence="1">The sequence shown here is derived from an EMBL/GenBank/DDBJ whole genome shotgun (WGS) entry which is preliminary data.</text>
</comment>
<evidence type="ECO:0000313" key="2">
    <source>
        <dbReference type="Proteomes" id="UP000265566"/>
    </source>
</evidence>
<dbReference type="EMBL" id="PSQE01000007">
    <property type="protein sequence ID" value="RHN44537.1"/>
    <property type="molecule type" value="Genomic_DNA"/>
</dbReference>
<dbReference type="Gramene" id="rna38666">
    <property type="protein sequence ID" value="RHN44537.1"/>
    <property type="gene ID" value="gene38666"/>
</dbReference>
<name>A0A396H0V8_MEDTR</name>
<sequence>MGNIHIEFINDGTILENLKVEFMTRSGTPRWNLIRNGYALRGFRGLSIGGIRRWR</sequence>
<protein>
    <submittedName>
        <fullName evidence="1">Uncharacterized protein</fullName>
    </submittedName>
</protein>
<reference evidence="2" key="1">
    <citation type="journal article" date="2018" name="Nat. Plants">
        <title>Whole-genome landscape of Medicago truncatula symbiotic genes.</title>
        <authorList>
            <person name="Pecrix Y."/>
            <person name="Staton S.E."/>
            <person name="Sallet E."/>
            <person name="Lelandais-Briere C."/>
            <person name="Moreau S."/>
            <person name="Carrere S."/>
            <person name="Blein T."/>
            <person name="Jardinaud M.F."/>
            <person name="Latrasse D."/>
            <person name="Zouine M."/>
            <person name="Zahm M."/>
            <person name="Kreplak J."/>
            <person name="Mayjonade B."/>
            <person name="Satge C."/>
            <person name="Perez M."/>
            <person name="Cauet S."/>
            <person name="Marande W."/>
            <person name="Chantry-Darmon C."/>
            <person name="Lopez-Roques C."/>
            <person name="Bouchez O."/>
            <person name="Berard A."/>
            <person name="Debelle F."/>
            <person name="Munos S."/>
            <person name="Bendahmane A."/>
            <person name="Berges H."/>
            <person name="Niebel A."/>
            <person name="Buitink J."/>
            <person name="Frugier F."/>
            <person name="Benhamed M."/>
            <person name="Crespi M."/>
            <person name="Gouzy J."/>
            <person name="Gamas P."/>
        </authorList>
    </citation>
    <scope>NUCLEOTIDE SEQUENCE [LARGE SCALE GENOMIC DNA]</scope>
    <source>
        <strain evidence="2">cv. Jemalong A17</strain>
    </source>
</reference>
<evidence type="ECO:0000313" key="1">
    <source>
        <dbReference type="EMBL" id="RHN44537.1"/>
    </source>
</evidence>
<dbReference type="Proteomes" id="UP000265566">
    <property type="component" value="Chromosome 7"/>
</dbReference>
<organism evidence="1 2">
    <name type="scientific">Medicago truncatula</name>
    <name type="common">Barrel medic</name>
    <name type="synonym">Medicago tribuloides</name>
    <dbReference type="NCBI Taxonomy" id="3880"/>
    <lineage>
        <taxon>Eukaryota</taxon>
        <taxon>Viridiplantae</taxon>
        <taxon>Streptophyta</taxon>
        <taxon>Embryophyta</taxon>
        <taxon>Tracheophyta</taxon>
        <taxon>Spermatophyta</taxon>
        <taxon>Magnoliopsida</taxon>
        <taxon>eudicotyledons</taxon>
        <taxon>Gunneridae</taxon>
        <taxon>Pentapetalae</taxon>
        <taxon>rosids</taxon>
        <taxon>fabids</taxon>
        <taxon>Fabales</taxon>
        <taxon>Fabaceae</taxon>
        <taxon>Papilionoideae</taxon>
        <taxon>50 kb inversion clade</taxon>
        <taxon>NPAAA clade</taxon>
        <taxon>Hologalegina</taxon>
        <taxon>IRL clade</taxon>
        <taxon>Trifolieae</taxon>
        <taxon>Medicago</taxon>
    </lineage>
</organism>
<proteinExistence type="predicted"/>
<dbReference type="AlphaFoldDB" id="A0A396H0V8"/>
<accession>A0A396H0V8</accession>
<gene>
    <name evidence="1" type="ORF">MtrunA17_Chr7g0220471</name>
</gene>